<dbReference type="EMBL" id="JAFITO010000096">
    <property type="protein sequence ID" value="MBN4068971.1"/>
    <property type="molecule type" value="Genomic_DNA"/>
</dbReference>
<organism evidence="10 11">
    <name type="scientific">Desulfotalea psychrophila</name>
    <dbReference type="NCBI Taxonomy" id="84980"/>
    <lineage>
        <taxon>Bacteria</taxon>
        <taxon>Pseudomonadati</taxon>
        <taxon>Thermodesulfobacteriota</taxon>
        <taxon>Desulfobulbia</taxon>
        <taxon>Desulfobulbales</taxon>
        <taxon>Desulfocapsaceae</taxon>
        <taxon>Desulfotalea</taxon>
    </lineage>
</organism>
<dbReference type="SUPFAM" id="SSF160527">
    <property type="entry name" value="V-type ATPase subunit E-like"/>
    <property type="match status" value="1"/>
</dbReference>
<comment type="function">
    <text evidence="1">Needed for flagellar regrowth and assembly.</text>
</comment>
<evidence type="ECO:0000313" key="10">
    <source>
        <dbReference type="EMBL" id="MBN4068971.1"/>
    </source>
</evidence>
<gene>
    <name evidence="10" type="ORF">JYU06_05570</name>
</gene>
<evidence type="ECO:0000256" key="3">
    <source>
        <dbReference type="ARBA" id="ARBA00016507"/>
    </source>
</evidence>
<proteinExistence type="inferred from homology"/>
<evidence type="ECO:0000256" key="7">
    <source>
        <dbReference type="ARBA" id="ARBA00023225"/>
    </source>
</evidence>
<feature type="region of interest" description="Disordered" evidence="8">
    <location>
        <begin position="1"/>
        <end position="79"/>
    </location>
</feature>
<keyword evidence="6" id="KW-0653">Protein transport</keyword>
<evidence type="ECO:0000256" key="1">
    <source>
        <dbReference type="ARBA" id="ARBA00003041"/>
    </source>
</evidence>
<evidence type="ECO:0000256" key="8">
    <source>
        <dbReference type="SAM" id="MobiDB-lite"/>
    </source>
</evidence>
<comment type="similarity">
    <text evidence="2">Belongs to the FliH family.</text>
</comment>
<comment type="caution">
    <text evidence="10">The sequence shown here is derived from an EMBL/GenBank/DDBJ whole genome shotgun (WGS) entry which is preliminary data.</text>
</comment>
<keyword evidence="7" id="KW-1006">Bacterial flagellum protein export</keyword>
<protein>
    <recommendedName>
        <fullName evidence="3">Flagellar assembly protein FliH</fullName>
    </recommendedName>
</protein>
<name>A0ABS3AVZ6_9BACT</name>
<dbReference type="PANTHER" id="PTHR34982:SF1">
    <property type="entry name" value="FLAGELLAR ASSEMBLY PROTEIN FLIH"/>
    <property type="match status" value="1"/>
</dbReference>
<dbReference type="PANTHER" id="PTHR34982">
    <property type="entry name" value="YOP PROTEINS TRANSLOCATION PROTEIN L"/>
    <property type="match status" value="1"/>
</dbReference>
<dbReference type="InterPro" id="IPR051472">
    <property type="entry name" value="T3SS_Stator/FliH"/>
</dbReference>
<sequence>MSLSRFYKSNTEFQAQSVLNKSSDINDEPVWESIVKDEQIVPEDNVPDTITESPETNPAPEMAEEPDRSPPLDAPSTPAQPEVTIDIETIEQNAFLSGVEAGRKQAEDDFENNAQTFMCICRELDSLRETILVNSTTEMKELVLAISEKIIRHSVTEQNETIVATINDAIRLAVKSDEFQIQINPEDLAAIETRKQEIIDNVSGLNNIVLLADPNIERGGCKLESTCCTIDATMTGQIKVIHDSIMATDNLQET</sequence>
<dbReference type="InterPro" id="IPR018035">
    <property type="entry name" value="Flagellar_FliH/T3SS_HrpE"/>
</dbReference>
<evidence type="ECO:0000259" key="9">
    <source>
        <dbReference type="Pfam" id="PF02108"/>
    </source>
</evidence>
<evidence type="ECO:0000256" key="6">
    <source>
        <dbReference type="ARBA" id="ARBA00022927"/>
    </source>
</evidence>
<evidence type="ECO:0000256" key="4">
    <source>
        <dbReference type="ARBA" id="ARBA00022448"/>
    </source>
</evidence>
<keyword evidence="11" id="KW-1185">Reference proteome</keyword>
<keyword evidence="4" id="KW-0813">Transport</keyword>
<evidence type="ECO:0000256" key="2">
    <source>
        <dbReference type="ARBA" id="ARBA00006602"/>
    </source>
</evidence>
<feature type="domain" description="Flagellar assembly protein FliH/Type III secretion system HrpE" evidence="9">
    <location>
        <begin position="120"/>
        <end position="239"/>
    </location>
</feature>
<evidence type="ECO:0000256" key="5">
    <source>
        <dbReference type="ARBA" id="ARBA00022795"/>
    </source>
</evidence>
<feature type="compositionally biased region" description="Polar residues" evidence="8">
    <location>
        <begin position="1"/>
        <end position="23"/>
    </location>
</feature>
<keyword evidence="5" id="KW-1005">Bacterial flagellum biogenesis</keyword>
<reference evidence="10 11" key="1">
    <citation type="submission" date="2021-02" db="EMBL/GenBank/DDBJ databases">
        <title>Activity-based single-cell genomes from oceanic crustal fluid captures similar information to metagenomic and metatranscriptomic surveys with orders of magnitude less sampling.</title>
        <authorList>
            <person name="D'Angelo T.S."/>
            <person name="Orcutt B.N."/>
        </authorList>
    </citation>
    <scope>NUCLEOTIDE SEQUENCE [LARGE SCALE GENOMIC DNA]</scope>
    <source>
        <strain evidence="10">AH-315-G02</strain>
    </source>
</reference>
<dbReference type="Pfam" id="PF02108">
    <property type="entry name" value="FliH"/>
    <property type="match status" value="1"/>
</dbReference>
<evidence type="ECO:0000313" key="11">
    <source>
        <dbReference type="Proteomes" id="UP000717534"/>
    </source>
</evidence>
<dbReference type="Proteomes" id="UP000717534">
    <property type="component" value="Unassembled WGS sequence"/>
</dbReference>
<accession>A0ABS3AVZ6</accession>